<dbReference type="RefSeq" id="WP_176239862.1">
    <property type="nucleotide sequence ID" value="NZ_AP024412.1"/>
</dbReference>
<dbReference type="InterPro" id="IPR014731">
    <property type="entry name" value="ETF_asu_C"/>
</dbReference>
<dbReference type="PIRSF" id="PIRSF000089">
    <property type="entry name" value="Electra_flavoP_a"/>
    <property type="match status" value="1"/>
</dbReference>
<dbReference type="AlphaFoldDB" id="A0A7U9TII6"/>
<feature type="binding site" evidence="2">
    <location>
        <begin position="241"/>
        <end position="242"/>
    </location>
    <ligand>
        <name>FAD</name>
        <dbReference type="ChEBI" id="CHEBI:57692"/>
    </ligand>
</feature>
<keyword evidence="2" id="KW-0274">FAD</keyword>
<dbReference type="GO" id="GO:0050660">
    <property type="term" value="F:flavin adenine dinucleotide binding"/>
    <property type="evidence" value="ECO:0007669"/>
    <property type="project" value="InterPro"/>
</dbReference>
<dbReference type="SUPFAM" id="SSF52402">
    <property type="entry name" value="Adenine nucleotide alpha hydrolases-like"/>
    <property type="match status" value="1"/>
</dbReference>
<dbReference type="CDD" id="cd01715">
    <property type="entry name" value="ETF_alpha"/>
    <property type="match status" value="1"/>
</dbReference>
<reference evidence="4" key="1">
    <citation type="submission" date="2021-01" db="EMBL/GenBank/DDBJ databases">
        <title>Draft genome sequence of Acholeplasmataceae bacterium strain Mahy22.</title>
        <authorList>
            <person name="Watanabe M."/>
            <person name="Kojima H."/>
            <person name="Fukui M."/>
        </authorList>
    </citation>
    <scope>NUCLEOTIDE SEQUENCE</scope>
    <source>
        <strain evidence="4">Mahy22</strain>
    </source>
</reference>
<feature type="domain" description="Electron transfer flavoprotein alpha/beta-subunit N-terminal" evidence="3">
    <location>
        <begin position="4"/>
        <end position="198"/>
    </location>
</feature>
<dbReference type="PANTHER" id="PTHR43153">
    <property type="entry name" value="ELECTRON TRANSFER FLAVOPROTEIN ALPHA"/>
    <property type="match status" value="1"/>
</dbReference>
<dbReference type="InterPro" id="IPR001308">
    <property type="entry name" value="ETF_a/FixB"/>
</dbReference>
<proteinExistence type="inferred from homology"/>
<feature type="binding site" evidence="2">
    <location>
        <begin position="272"/>
        <end position="279"/>
    </location>
    <ligand>
        <name>FAD</name>
        <dbReference type="ChEBI" id="CHEBI:57692"/>
    </ligand>
</feature>
<comment type="similarity">
    <text evidence="1">Belongs to the ETF alpha-subunit/FixB family.</text>
</comment>
<comment type="cofactor">
    <cofactor evidence="2">
        <name>FAD</name>
        <dbReference type="ChEBI" id="CHEBI:57692"/>
    </cofactor>
    <text evidence="2">Binds 1 FAD per dimer.</text>
</comment>
<keyword evidence="5" id="KW-1185">Reference proteome</keyword>
<dbReference type="EMBL" id="AP024412">
    <property type="protein sequence ID" value="BCR36020.1"/>
    <property type="molecule type" value="Genomic_DNA"/>
</dbReference>
<organism evidence="4 5">
    <name type="scientific">Mariniplasma anaerobium</name>
    <dbReference type="NCBI Taxonomy" id="2735436"/>
    <lineage>
        <taxon>Bacteria</taxon>
        <taxon>Bacillati</taxon>
        <taxon>Mycoplasmatota</taxon>
        <taxon>Mollicutes</taxon>
        <taxon>Acholeplasmatales</taxon>
        <taxon>Acholeplasmataceae</taxon>
        <taxon>Mariniplasma</taxon>
    </lineage>
</organism>
<dbReference type="GO" id="GO:0009055">
    <property type="term" value="F:electron transfer activity"/>
    <property type="evidence" value="ECO:0007669"/>
    <property type="project" value="InterPro"/>
</dbReference>
<dbReference type="Proteomes" id="UP000620133">
    <property type="component" value="Chromosome"/>
</dbReference>
<feature type="binding site" evidence="2">
    <location>
        <position position="218"/>
    </location>
    <ligand>
        <name>FAD</name>
        <dbReference type="ChEBI" id="CHEBI:57692"/>
    </ligand>
</feature>
<dbReference type="Gene3D" id="3.40.50.1220">
    <property type="entry name" value="TPP-binding domain"/>
    <property type="match status" value="1"/>
</dbReference>
<evidence type="ECO:0000259" key="3">
    <source>
        <dbReference type="SMART" id="SM00893"/>
    </source>
</evidence>
<dbReference type="SUPFAM" id="SSF52467">
    <property type="entry name" value="DHS-like NAD/FAD-binding domain"/>
    <property type="match status" value="1"/>
</dbReference>
<dbReference type="InterPro" id="IPR014730">
    <property type="entry name" value="ETF_a/b_N"/>
</dbReference>
<dbReference type="KEGG" id="manr:MPAN_009130"/>
<keyword evidence="2" id="KW-0285">Flavoprotein</keyword>
<feature type="binding site" evidence="2">
    <location>
        <begin position="255"/>
        <end position="259"/>
    </location>
    <ligand>
        <name>FAD</name>
        <dbReference type="ChEBI" id="CHEBI:57692"/>
    </ligand>
</feature>
<dbReference type="GO" id="GO:0033539">
    <property type="term" value="P:fatty acid beta-oxidation using acyl-CoA dehydrogenase"/>
    <property type="evidence" value="ECO:0007669"/>
    <property type="project" value="TreeGrafter"/>
</dbReference>
<dbReference type="InterPro" id="IPR029035">
    <property type="entry name" value="DHS-like_NAD/FAD-binding_dom"/>
</dbReference>
<evidence type="ECO:0000313" key="4">
    <source>
        <dbReference type="EMBL" id="BCR36020.1"/>
    </source>
</evidence>
<evidence type="ECO:0000256" key="1">
    <source>
        <dbReference type="ARBA" id="ARBA00005817"/>
    </source>
</evidence>
<dbReference type="PANTHER" id="PTHR43153:SF1">
    <property type="entry name" value="ELECTRON TRANSFER FLAVOPROTEIN SUBUNIT ALPHA, MITOCHONDRIAL"/>
    <property type="match status" value="1"/>
</dbReference>
<feature type="binding site" evidence="2">
    <location>
        <position position="293"/>
    </location>
    <ligand>
        <name>FAD</name>
        <dbReference type="ChEBI" id="CHEBI:57692"/>
    </ligand>
</feature>
<protein>
    <submittedName>
        <fullName evidence="4">Electron transfer flavoprotein subunit alpha</fullName>
    </submittedName>
</protein>
<sequence>MKSIAIFIERRNQKICSVGLELLSETKRLLKDSDNQIVALYLTDKKTDEDINRLETCGADKIITYVDPQFQTYDTLIYTKGLENIIKTNDFDVLLLGSTLIGRDLGPRLSARVHTGLTADATLLEFEQTEERLNLLATRPALGGNLFATIICPDHKPQMATIRPGVFSIEVFDNHKAEKVIFEEKILIKSKVEILSKKVNETAYVDLTKAKLIIAGGRGVATMFPTLKEIALLTGGEVAASRAVVDQNIEPKDRQVGQTGVTVRPSVYVASGISGAIQHMSGMDKSEMIIAINTDPNALIFNVADISIIADANKVLPLLKEEIQLIKHQL</sequence>
<evidence type="ECO:0000256" key="2">
    <source>
        <dbReference type="PIRSR" id="PIRSR000089-1"/>
    </source>
</evidence>
<dbReference type="Gene3D" id="3.40.50.620">
    <property type="entry name" value="HUPs"/>
    <property type="match status" value="1"/>
</dbReference>
<dbReference type="Pfam" id="PF01012">
    <property type="entry name" value="ETF"/>
    <property type="match status" value="1"/>
</dbReference>
<dbReference type="SMART" id="SM00893">
    <property type="entry name" value="ETF"/>
    <property type="match status" value="1"/>
</dbReference>
<gene>
    <name evidence="4" type="primary">etfA</name>
    <name evidence="4" type="ORF">MPAN_009130</name>
</gene>
<dbReference type="Pfam" id="PF00766">
    <property type="entry name" value="ETF_alpha"/>
    <property type="match status" value="1"/>
</dbReference>
<accession>A0A7U9TII6</accession>
<dbReference type="InterPro" id="IPR033947">
    <property type="entry name" value="ETF_alpha_N"/>
</dbReference>
<evidence type="ECO:0000313" key="5">
    <source>
        <dbReference type="Proteomes" id="UP000620133"/>
    </source>
</evidence>
<name>A0A7U9TII6_9MOLU</name>
<dbReference type="InterPro" id="IPR014729">
    <property type="entry name" value="Rossmann-like_a/b/a_fold"/>
</dbReference>